<keyword evidence="4" id="KW-1185">Reference proteome</keyword>
<evidence type="ECO:0000256" key="1">
    <source>
        <dbReference type="SAM" id="Coils"/>
    </source>
</evidence>
<dbReference type="AlphaFoldDB" id="A0AAV1CAY7"/>
<reference evidence="3" key="1">
    <citation type="submission" date="2023-03" db="EMBL/GenBank/DDBJ databases">
        <authorList>
            <person name="Julca I."/>
        </authorList>
    </citation>
    <scope>NUCLEOTIDE SEQUENCE</scope>
</reference>
<feature type="coiled-coil region" evidence="1">
    <location>
        <begin position="6"/>
        <end position="72"/>
    </location>
</feature>
<protein>
    <submittedName>
        <fullName evidence="3">OLC1v1028110C1</fullName>
    </submittedName>
</protein>
<accession>A0AAV1CAY7</accession>
<feature type="region of interest" description="Disordered" evidence="2">
    <location>
        <begin position="366"/>
        <end position="398"/>
    </location>
</feature>
<dbReference type="EMBL" id="OX459119">
    <property type="protein sequence ID" value="CAI9092779.1"/>
    <property type="molecule type" value="Genomic_DNA"/>
</dbReference>
<feature type="compositionally biased region" description="Basic and acidic residues" evidence="2">
    <location>
        <begin position="377"/>
        <end position="398"/>
    </location>
</feature>
<keyword evidence="1" id="KW-0175">Coiled coil</keyword>
<organism evidence="3 4">
    <name type="scientific">Oldenlandia corymbosa var. corymbosa</name>
    <dbReference type="NCBI Taxonomy" id="529605"/>
    <lineage>
        <taxon>Eukaryota</taxon>
        <taxon>Viridiplantae</taxon>
        <taxon>Streptophyta</taxon>
        <taxon>Embryophyta</taxon>
        <taxon>Tracheophyta</taxon>
        <taxon>Spermatophyta</taxon>
        <taxon>Magnoliopsida</taxon>
        <taxon>eudicotyledons</taxon>
        <taxon>Gunneridae</taxon>
        <taxon>Pentapetalae</taxon>
        <taxon>asterids</taxon>
        <taxon>lamiids</taxon>
        <taxon>Gentianales</taxon>
        <taxon>Rubiaceae</taxon>
        <taxon>Rubioideae</taxon>
        <taxon>Spermacoceae</taxon>
        <taxon>Hedyotis-Oldenlandia complex</taxon>
        <taxon>Oldenlandia</taxon>
    </lineage>
</organism>
<feature type="coiled-coil region" evidence="1">
    <location>
        <begin position="182"/>
        <end position="216"/>
    </location>
</feature>
<sequence length="398" mass="45590">MELLKLSKFKLQLKALISEVKQLQEKERSASDQVQFMIQKQTQKDEEFCRKIADLQAELGLSNEIRKKLEKKVTFLESENCMLENKQKELKETITGLLQSKDSFVQVYEDSYGGLKREIEDRDRKISILLEKIKAHTHLFNIIEKDANSIKQVMNNADRIVKERDEVVASFKRKLDEVSTWEKQFFEKINNLESQLRHYKEELKRKDKNILVLEAQLEVANFSEDFHPSVDEISLKLLYFLYISFNAITSKEIIIQNLALEKQALQFEVSRLGFVMKKFQDAMSRMDEEDKKAFFSTLDAPEECATLTGNEVNCSENVGTTEDVYNQNIPAEAVGNSGSPECQMCSTPTAKLLNEFELNSSVSEAAHFPAKSASEPSKSDAVEDSCSRGEHDEDHSPA</sequence>
<dbReference type="Proteomes" id="UP001161247">
    <property type="component" value="Chromosome 2"/>
</dbReference>
<evidence type="ECO:0000313" key="3">
    <source>
        <dbReference type="EMBL" id="CAI9092779.1"/>
    </source>
</evidence>
<name>A0AAV1CAY7_OLDCO</name>
<gene>
    <name evidence="3" type="ORF">OLC1_LOCUS4358</name>
</gene>
<proteinExistence type="predicted"/>
<evidence type="ECO:0000256" key="2">
    <source>
        <dbReference type="SAM" id="MobiDB-lite"/>
    </source>
</evidence>
<evidence type="ECO:0000313" key="4">
    <source>
        <dbReference type="Proteomes" id="UP001161247"/>
    </source>
</evidence>